<dbReference type="EnsemblMetazoa" id="CapteT210456">
    <property type="protein sequence ID" value="CapteP210456"/>
    <property type="gene ID" value="CapteG210456"/>
</dbReference>
<protein>
    <submittedName>
        <fullName evidence="2 3">Uncharacterized protein</fullName>
    </submittedName>
</protein>
<sequence length="136" mass="14491">MLNNFAAQSYLQTASSSAYSEYDPTAAAANQAVMQHGYYGATLDLSTRMAASTSAHFLQAPTPDQGKRKRKMGSAAGDSEDDDTDFGQDDGSRGDYSDGGGRFKSDAEITEKERLARRGPSHGPTAQEKSQRASAL</sequence>
<keyword evidence="4" id="KW-1185">Reference proteome</keyword>
<evidence type="ECO:0000313" key="3">
    <source>
        <dbReference type="EnsemblMetazoa" id="CapteP210456"/>
    </source>
</evidence>
<name>R7U2H0_CAPTE</name>
<gene>
    <name evidence="2" type="ORF">CAPTEDRAFT_210456</name>
</gene>
<proteinExistence type="predicted"/>
<evidence type="ECO:0000313" key="2">
    <source>
        <dbReference type="EMBL" id="ELT97836.1"/>
    </source>
</evidence>
<reference evidence="3" key="3">
    <citation type="submission" date="2015-06" db="UniProtKB">
        <authorList>
            <consortium name="EnsemblMetazoa"/>
        </authorList>
    </citation>
    <scope>IDENTIFICATION</scope>
</reference>
<accession>R7U2H0</accession>
<evidence type="ECO:0000313" key="4">
    <source>
        <dbReference type="Proteomes" id="UP000014760"/>
    </source>
</evidence>
<evidence type="ECO:0000256" key="1">
    <source>
        <dbReference type="SAM" id="MobiDB-lite"/>
    </source>
</evidence>
<feature type="region of interest" description="Disordered" evidence="1">
    <location>
        <begin position="54"/>
        <end position="136"/>
    </location>
</feature>
<reference evidence="4" key="1">
    <citation type="submission" date="2012-12" db="EMBL/GenBank/DDBJ databases">
        <authorList>
            <person name="Hellsten U."/>
            <person name="Grimwood J."/>
            <person name="Chapman J.A."/>
            <person name="Shapiro H."/>
            <person name="Aerts A."/>
            <person name="Otillar R.P."/>
            <person name="Terry A.Y."/>
            <person name="Boore J.L."/>
            <person name="Simakov O."/>
            <person name="Marletaz F."/>
            <person name="Cho S.-J."/>
            <person name="Edsinger-Gonzales E."/>
            <person name="Havlak P."/>
            <person name="Kuo D.-H."/>
            <person name="Larsson T."/>
            <person name="Lv J."/>
            <person name="Arendt D."/>
            <person name="Savage R."/>
            <person name="Osoegawa K."/>
            <person name="de Jong P."/>
            <person name="Lindberg D.R."/>
            <person name="Seaver E.C."/>
            <person name="Weisblat D.A."/>
            <person name="Putnam N.H."/>
            <person name="Grigoriev I.V."/>
            <person name="Rokhsar D.S."/>
        </authorList>
    </citation>
    <scope>NUCLEOTIDE SEQUENCE</scope>
    <source>
        <strain evidence="4">I ESC-2004</strain>
    </source>
</reference>
<dbReference type="HOGENOM" id="CLU_1877395_0_0_1"/>
<dbReference type="AlphaFoldDB" id="R7U2H0"/>
<reference evidence="2 4" key="2">
    <citation type="journal article" date="2013" name="Nature">
        <title>Insights into bilaterian evolution from three spiralian genomes.</title>
        <authorList>
            <person name="Simakov O."/>
            <person name="Marletaz F."/>
            <person name="Cho S.J."/>
            <person name="Edsinger-Gonzales E."/>
            <person name="Havlak P."/>
            <person name="Hellsten U."/>
            <person name="Kuo D.H."/>
            <person name="Larsson T."/>
            <person name="Lv J."/>
            <person name="Arendt D."/>
            <person name="Savage R."/>
            <person name="Osoegawa K."/>
            <person name="de Jong P."/>
            <person name="Grimwood J."/>
            <person name="Chapman J.A."/>
            <person name="Shapiro H."/>
            <person name="Aerts A."/>
            <person name="Otillar R.P."/>
            <person name="Terry A.Y."/>
            <person name="Boore J.L."/>
            <person name="Grigoriev I.V."/>
            <person name="Lindberg D.R."/>
            <person name="Seaver E.C."/>
            <person name="Weisblat D.A."/>
            <person name="Putnam N.H."/>
            <person name="Rokhsar D.S."/>
        </authorList>
    </citation>
    <scope>NUCLEOTIDE SEQUENCE</scope>
    <source>
        <strain evidence="2 4">I ESC-2004</strain>
    </source>
</reference>
<dbReference type="Proteomes" id="UP000014760">
    <property type="component" value="Unassembled WGS sequence"/>
</dbReference>
<dbReference type="EMBL" id="KB308460">
    <property type="protein sequence ID" value="ELT97836.1"/>
    <property type="molecule type" value="Genomic_DNA"/>
</dbReference>
<feature type="compositionally biased region" description="Basic and acidic residues" evidence="1">
    <location>
        <begin position="90"/>
        <end position="116"/>
    </location>
</feature>
<feature type="compositionally biased region" description="Acidic residues" evidence="1">
    <location>
        <begin position="78"/>
        <end position="88"/>
    </location>
</feature>
<organism evidence="2">
    <name type="scientific">Capitella teleta</name>
    <name type="common">Polychaete worm</name>
    <dbReference type="NCBI Taxonomy" id="283909"/>
    <lineage>
        <taxon>Eukaryota</taxon>
        <taxon>Metazoa</taxon>
        <taxon>Spiralia</taxon>
        <taxon>Lophotrochozoa</taxon>
        <taxon>Annelida</taxon>
        <taxon>Polychaeta</taxon>
        <taxon>Sedentaria</taxon>
        <taxon>Scolecida</taxon>
        <taxon>Capitellidae</taxon>
        <taxon>Capitella</taxon>
    </lineage>
</organism>
<dbReference type="EMBL" id="AMQN01010719">
    <property type="status" value="NOT_ANNOTATED_CDS"/>
    <property type="molecule type" value="Genomic_DNA"/>
</dbReference>